<feature type="domain" description="DUF7973" evidence="2">
    <location>
        <begin position="170"/>
        <end position="295"/>
    </location>
</feature>
<keyword evidence="1" id="KW-0812">Transmembrane</keyword>
<gene>
    <name evidence="3" type="ordered locus">Rru_A0923</name>
</gene>
<feature type="transmembrane region" description="Helical" evidence="1">
    <location>
        <begin position="57"/>
        <end position="76"/>
    </location>
</feature>
<feature type="transmembrane region" description="Helical" evidence="1">
    <location>
        <begin position="128"/>
        <end position="147"/>
    </location>
</feature>
<dbReference type="eggNOG" id="ENOG502ZYP7">
    <property type="taxonomic scope" value="Bacteria"/>
</dbReference>
<dbReference type="HOGENOM" id="CLU_077325_0_0_5"/>
<dbReference type="Proteomes" id="UP000001929">
    <property type="component" value="Chromosome"/>
</dbReference>
<accession>Q2RVX1</accession>
<dbReference type="EMBL" id="CP000230">
    <property type="protein sequence ID" value="ABC21724.1"/>
    <property type="molecule type" value="Genomic_DNA"/>
</dbReference>
<protein>
    <recommendedName>
        <fullName evidence="2">DUF7973 domain-containing protein</fullName>
    </recommendedName>
</protein>
<feature type="transmembrane region" description="Helical" evidence="1">
    <location>
        <begin position="7"/>
        <end position="37"/>
    </location>
</feature>
<dbReference type="Pfam" id="PF25928">
    <property type="entry name" value="DUF7973"/>
    <property type="match status" value="2"/>
</dbReference>
<feature type="transmembrane region" description="Helical" evidence="1">
    <location>
        <begin position="97"/>
        <end position="116"/>
    </location>
</feature>
<feature type="transmembrane region" description="Helical" evidence="1">
    <location>
        <begin position="178"/>
        <end position="197"/>
    </location>
</feature>
<reference evidence="3 4" key="1">
    <citation type="journal article" date="2011" name="Stand. Genomic Sci.">
        <title>Complete genome sequence of Rhodospirillum rubrum type strain (S1).</title>
        <authorList>
            <person name="Munk A.C."/>
            <person name="Copeland A."/>
            <person name="Lucas S."/>
            <person name="Lapidus A."/>
            <person name="Del Rio T.G."/>
            <person name="Barry K."/>
            <person name="Detter J.C."/>
            <person name="Hammon N."/>
            <person name="Israni S."/>
            <person name="Pitluck S."/>
            <person name="Brettin T."/>
            <person name="Bruce D."/>
            <person name="Han C."/>
            <person name="Tapia R."/>
            <person name="Gilna P."/>
            <person name="Schmutz J."/>
            <person name="Larimer F."/>
            <person name="Land M."/>
            <person name="Kyrpides N.C."/>
            <person name="Mavromatis K."/>
            <person name="Richardson P."/>
            <person name="Rohde M."/>
            <person name="Goker M."/>
            <person name="Klenk H.P."/>
            <person name="Zhang Y."/>
            <person name="Roberts G.P."/>
            <person name="Reslewic S."/>
            <person name="Schwartz D.C."/>
        </authorList>
    </citation>
    <scope>NUCLEOTIDE SEQUENCE [LARGE SCALE GENOMIC DNA]</scope>
    <source>
        <strain evidence="4">ATCC 11170 / ATH 1.1.1 / DSM 467 / LMG 4362 / NCIMB 8255 / S1</strain>
    </source>
</reference>
<feature type="domain" description="DUF7973" evidence="2">
    <location>
        <begin position="5"/>
        <end position="156"/>
    </location>
</feature>
<proteinExistence type="predicted"/>
<dbReference type="KEGG" id="rru:Rru_A0923"/>
<dbReference type="RefSeq" id="WP_011388678.1">
    <property type="nucleotide sequence ID" value="NC_007643.1"/>
</dbReference>
<keyword evidence="4" id="KW-1185">Reference proteome</keyword>
<keyword evidence="1" id="KW-1133">Transmembrane helix</keyword>
<dbReference type="AlphaFoldDB" id="Q2RVX1"/>
<dbReference type="PATRIC" id="fig|269796.9.peg.979"/>
<keyword evidence="1" id="KW-0472">Membrane</keyword>
<feature type="transmembrane region" description="Helical" evidence="1">
    <location>
        <begin position="203"/>
        <end position="224"/>
    </location>
</feature>
<dbReference type="EnsemblBacteria" id="ABC21724">
    <property type="protein sequence ID" value="ABC21724"/>
    <property type="gene ID" value="Rru_A0923"/>
</dbReference>
<sequence>MTVIGLLAAFGGGIFGAAIGALPAFEFVGFLVMIGVAVQIGVSPAETNFFGIPFGMFGPHVGGFASGVAAAAYAASRGKLDSGRNIVAGMMGLNSPDVLLVGGAFGILGYLIQWGLAQVPNFGAGIPWTDTVALTVVISAIIARLLFGKTGLFGKAEPGRAFYAPSDKAKWLSFQSEPLQLTVIGLGVGLMAGYLGATYGAPGVFLSFGIAAASLIFLQFGVLVPVSHHIALPAAIVAASSGSIVWAGIAGILCAFVGEFYARTFLSHGDTHIDPPACTIATMTLIFNFLTSVGFWTIAHIPF</sequence>
<evidence type="ECO:0000256" key="1">
    <source>
        <dbReference type="SAM" id="Phobius"/>
    </source>
</evidence>
<dbReference type="InterPro" id="IPR058279">
    <property type="entry name" value="DUF7973"/>
</dbReference>
<evidence type="ECO:0000313" key="3">
    <source>
        <dbReference type="EMBL" id="ABC21724.1"/>
    </source>
</evidence>
<evidence type="ECO:0000259" key="2">
    <source>
        <dbReference type="Pfam" id="PF25928"/>
    </source>
</evidence>
<feature type="transmembrane region" description="Helical" evidence="1">
    <location>
        <begin position="236"/>
        <end position="260"/>
    </location>
</feature>
<feature type="transmembrane region" description="Helical" evidence="1">
    <location>
        <begin position="280"/>
        <end position="299"/>
    </location>
</feature>
<organism evidence="3 4">
    <name type="scientific">Rhodospirillum rubrum (strain ATCC 11170 / ATH 1.1.1 / DSM 467 / LMG 4362 / NCIMB 8255 / S1)</name>
    <dbReference type="NCBI Taxonomy" id="269796"/>
    <lineage>
        <taxon>Bacteria</taxon>
        <taxon>Pseudomonadati</taxon>
        <taxon>Pseudomonadota</taxon>
        <taxon>Alphaproteobacteria</taxon>
        <taxon>Rhodospirillales</taxon>
        <taxon>Rhodospirillaceae</taxon>
        <taxon>Rhodospirillum</taxon>
    </lineage>
</organism>
<dbReference type="STRING" id="269796.Rru_A0923"/>
<name>Q2RVX1_RHORT</name>
<evidence type="ECO:0000313" key="4">
    <source>
        <dbReference type="Proteomes" id="UP000001929"/>
    </source>
</evidence>